<dbReference type="SMART" id="SM00320">
    <property type="entry name" value="WD40"/>
    <property type="match status" value="4"/>
</dbReference>
<keyword evidence="7" id="KW-1185">Reference proteome</keyword>
<keyword evidence="2 4" id="KW-0853">WD repeat</keyword>
<feature type="region of interest" description="Disordered" evidence="5">
    <location>
        <begin position="404"/>
        <end position="433"/>
    </location>
</feature>
<feature type="repeat" description="WD" evidence="4">
    <location>
        <begin position="309"/>
        <end position="352"/>
    </location>
</feature>
<dbReference type="GO" id="GO:0042254">
    <property type="term" value="P:ribosome biogenesis"/>
    <property type="evidence" value="ECO:0007669"/>
    <property type="project" value="UniProtKB-KW"/>
</dbReference>
<keyword evidence="3" id="KW-0677">Repeat</keyword>
<evidence type="ECO:0000256" key="2">
    <source>
        <dbReference type="ARBA" id="ARBA00022574"/>
    </source>
</evidence>
<dbReference type="PANTHER" id="PTHR44675">
    <property type="entry name" value="PAK1 INTERACTING PROTEIN 1"/>
    <property type="match status" value="1"/>
</dbReference>
<organism evidence="6 7">
    <name type="scientific">Hanseniaspora opuntiae</name>
    <dbReference type="NCBI Taxonomy" id="211096"/>
    <lineage>
        <taxon>Eukaryota</taxon>
        <taxon>Fungi</taxon>
        <taxon>Dikarya</taxon>
        <taxon>Ascomycota</taxon>
        <taxon>Saccharomycotina</taxon>
        <taxon>Saccharomycetes</taxon>
        <taxon>Saccharomycodales</taxon>
        <taxon>Saccharomycodaceae</taxon>
        <taxon>Hanseniaspora</taxon>
    </lineage>
</organism>
<dbReference type="InterPro" id="IPR019775">
    <property type="entry name" value="WD40_repeat_CS"/>
</dbReference>
<name>A0A1E5R3G4_9ASCO</name>
<dbReference type="EMBL" id="LPNL01000009">
    <property type="protein sequence ID" value="OEJ81456.1"/>
    <property type="molecule type" value="Genomic_DNA"/>
</dbReference>
<gene>
    <name evidence="6" type="ORF">AWRI3578_g4148</name>
</gene>
<dbReference type="PROSITE" id="PS50082">
    <property type="entry name" value="WD_REPEATS_2"/>
    <property type="match status" value="3"/>
</dbReference>
<evidence type="ECO:0000256" key="5">
    <source>
        <dbReference type="SAM" id="MobiDB-lite"/>
    </source>
</evidence>
<dbReference type="Pfam" id="PF00400">
    <property type="entry name" value="WD40"/>
    <property type="match status" value="4"/>
</dbReference>
<dbReference type="InterPro" id="IPR015943">
    <property type="entry name" value="WD40/YVTN_repeat-like_dom_sf"/>
</dbReference>
<dbReference type="AlphaFoldDB" id="A0A1E5R3G4"/>
<dbReference type="PROSITE" id="PS00678">
    <property type="entry name" value="WD_REPEATS_1"/>
    <property type="match status" value="1"/>
</dbReference>
<evidence type="ECO:0000256" key="3">
    <source>
        <dbReference type="ARBA" id="ARBA00022737"/>
    </source>
</evidence>
<evidence type="ECO:0000256" key="4">
    <source>
        <dbReference type="PROSITE-ProRule" id="PRU00221"/>
    </source>
</evidence>
<evidence type="ECO:0000256" key="1">
    <source>
        <dbReference type="ARBA" id="ARBA00022517"/>
    </source>
</evidence>
<evidence type="ECO:0000313" key="7">
    <source>
        <dbReference type="Proteomes" id="UP000095605"/>
    </source>
</evidence>
<dbReference type="InterPro" id="IPR051959">
    <property type="entry name" value="PAK1-Kinase_Regulator"/>
</dbReference>
<feature type="repeat" description="WD" evidence="4">
    <location>
        <begin position="56"/>
        <end position="95"/>
    </location>
</feature>
<dbReference type="InterPro" id="IPR020472">
    <property type="entry name" value="WD40_PAC1"/>
</dbReference>
<keyword evidence="1" id="KW-0690">Ribosome biogenesis</keyword>
<comment type="caution">
    <text evidence="6">The sequence shown here is derived from an EMBL/GenBank/DDBJ whole genome shotgun (WGS) entry which is preliminary data.</text>
</comment>
<dbReference type="PRINTS" id="PR00320">
    <property type="entry name" value="GPROTEINBRPT"/>
</dbReference>
<evidence type="ECO:0000313" key="6">
    <source>
        <dbReference type="EMBL" id="OEJ81456.1"/>
    </source>
</evidence>
<dbReference type="InterPro" id="IPR036322">
    <property type="entry name" value="WD40_repeat_dom_sf"/>
</dbReference>
<dbReference type="InterPro" id="IPR001680">
    <property type="entry name" value="WD40_rpt"/>
</dbReference>
<proteinExistence type="predicted"/>
<accession>A0A1E5R3G4</accession>
<feature type="repeat" description="WD" evidence="4">
    <location>
        <begin position="162"/>
        <end position="203"/>
    </location>
</feature>
<dbReference type="OrthoDB" id="308449at2759"/>
<protein>
    <submittedName>
        <fullName evidence="6">Protein MAK11</fullName>
    </submittedName>
</protein>
<dbReference type="Proteomes" id="UP000095605">
    <property type="component" value="Unassembled WGS sequence"/>
</dbReference>
<dbReference type="PROSITE" id="PS50294">
    <property type="entry name" value="WD_REPEATS_REGION"/>
    <property type="match status" value="2"/>
</dbReference>
<feature type="compositionally biased region" description="Basic residues" evidence="5">
    <location>
        <begin position="412"/>
        <end position="433"/>
    </location>
</feature>
<dbReference type="SUPFAM" id="SSF50978">
    <property type="entry name" value="WD40 repeat-like"/>
    <property type="match status" value="1"/>
</dbReference>
<sequence length="433" mass="50084">MELKLATDNKNYLPKEAPLKNQFRIIVGSYEHNILCVSLDLSNEEIGPIFTPIFHFQAHSLSVRTLDASKKFLVSGSSDEHIRIYDMQNRTEMGNLLSHEGTITSLKFSKKSFEEDIINNEKLEQGKKLGTNTSDGKWLLSASEDKTITVWRTKDWEKFAVLKGHTKRINDIDIHPSNRVAISISDDHSIRLWNLMSMKKAGILKLKDYNQNGQYIRWLGLNNFVVGLTSKILIYDISLAKVCYEIDTPKGSVIMHLEVENINEKDYVIVGLNDGSLLFYAVEQMRLTVDLDREYTEEDFKNLLPEFTLKGHPNRIKSFKYYKNTFSEYLISCSSDGRIICWDMKSKENVAQYETSERLNCLTVIDEATEKMKVSTQKLINEEEYTKSELEDELNSEDEAQYKKIMKGTQDKKRKRNKGGKKVNKKRKVEIEL</sequence>
<reference evidence="7" key="1">
    <citation type="journal article" date="2016" name="Genome Announc.">
        <title>Genome sequences of three species of Hanseniaspora isolated from spontaneous wine fermentations.</title>
        <authorList>
            <person name="Sternes P.R."/>
            <person name="Lee D."/>
            <person name="Kutyna D.R."/>
            <person name="Borneman A.R."/>
        </authorList>
    </citation>
    <scope>NUCLEOTIDE SEQUENCE [LARGE SCALE GENOMIC DNA]</scope>
    <source>
        <strain evidence="7">AWRI3578</strain>
    </source>
</reference>
<dbReference type="Gene3D" id="2.130.10.10">
    <property type="entry name" value="YVTN repeat-like/Quinoprotein amine dehydrogenase"/>
    <property type="match status" value="3"/>
</dbReference>
<dbReference type="PANTHER" id="PTHR44675:SF1">
    <property type="entry name" value="P21-ACTIVATED PROTEIN KINASE-INTERACTING PROTEIN 1"/>
    <property type="match status" value="1"/>
</dbReference>